<dbReference type="PANTHER" id="PTHR30572">
    <property type="entry name" value="MEMBRANE COMPONENT OF TRANSPORTER-RELATED"/>
    <property type="match status" value="1"/>
</dbReference>
<keyword evidence="4 7" id="KW-1133">Transmembrane helix</keyword>
<keyword evidence="10" id="KW-1185">Reference proteome</keyword>
<dbReference type="GO" id="GO:0005886">
    <property type="term" value="C:plasma membrane"/>
    <property type="evidence" value="ECO:0007669"/>
    <property type="project" value="UniProtKB-SubCell"/>
</dbReference>
<evidence type="ECO:0000256" key="1">
    <source>
        <dbReference type="ARBA" id="ARBA00004651"/>
    </source>
</evidence>
<evidence type="ECO:0000259" key="8">
    <source>
        <dbReference type="Pfam" id="PF02687"/>
    </source>
</evidence>
<name>A0A9Y2IPB2_9PSEU</name>
<feature type="transmembrane region" description="Helical" evidence="7">
    <location>
        <begin position="294"/>
        <end position="327"/>
    </location>
</feature>
<dbReference type="KEGG" id="acab:QRX50_24065"/>
<dbReference type="InterPro" id="IPR050250">
    <property type="entry name" value="Macrolide_Exporter_MacB"/>
</dbReference>
<feature type="transmembrane region" description="Helical" evidence="7">
    <location>
        <begin position="417"/>
        <end position="439"/>
    </location>
</feature>
<evidence type="ECO:0000313" key="9">
    <source>
        <dbReference type="EMBL" id="WIX83609.1"/>
    </source>
</evidence>
<feature type="transmembrane region" description="Helical" evidence="7">
    <location>
        <begin position="250"/>
        <end position="274"/>
    </location>
</feature>
<dbReference type="AlphaFoldDB" id="A0A9Y2IPB2"/>
<evidence type="ECO:0000256" key="7">
    <source>
        <dbReference type="SAM" id="Phobius"/>
    </source>
</evidence>
<evidence type="ECO:0000313" key="10">
    <source>
        <dbReference type="Proteomes" id="UP001236014"/>
    </source>
</evidence>
<keyword evidence="2" id="KW-1003">Cell membrane</keyword>
<feature type="transmembrane region" description="Helical" evidence="7">
    <location>
        <begin position="473"/>
        <end position="496"/>
    </location>
</feature>
<dbReference type="Proteomes" id="UP001236014">
    <property type="component" value="Chromosome"/>
</dbReference>
<keyword evidence="3 7" id="KW-0812">Transmembrane</keyword>
<dbReference type="InterPro" id="IPR003838">
    <property type="entry name" value="ABC3_permease_C"/>
</dbReference>
<dbReference type="GO" id="GO:0022857">
    <property type="term" value="F:transmembrane transporter activity"/>
    <property type="evidence" value="ECO:0007669"/>
    <property type="project" value="TreeGrafter"/>
</dbReference>
<feature type="transmembrane region" description="Helical" evidence="7">
    <location>
        <begin position="748"/>
        <end position="776"/>
    </location>
</feature>
<dbReference type="RefSeq" id="WP_285974157.1">
    <property type="nucleotide sequence ID" value="NZ_CP127294.1"/>
</dbReference>
<gene>
    <name evidence="9" type="ORF">QRX50_24065</name>
</gene>
<evidence type="ECO:0000256" key="2">
    <source>
        <dbReference type="ARBA" id="ARBA00022475"/>
    </source>
</evidence>
<evidence type="ECO:0000256" key="6">
    <source>
        <dbReference type="ARBA" id="ARBA00038076"/>
    </source>
</evidence>
<feature type="transmembrane region" description="Helical" evidence="7">
    <location>
        <begin position="339"/>
        <end position="360"/>
    </location>
</feature>
<reference evidence="9 10" key="1">
    <citation type="submission" date="2023-06" db="EMBL/GenBank/DDBJ databases">
        <authorList>
            <person name="Oyuntsetseg B."/>
            <person name="Kim S.B."/>
        </authorList>
    </citation>
    <scope>NUCLEOTIDE SEQUENCE [LARGE SCALE GENOMIC DNA]</scope>
    <source>
        <strain evidence="9 10">2-15</strain>
    </source>
</reference>
<protein>
    <submittedName>
        <fullName evidence="9">ABC transporter permease</fullName>
    </submittedName>
</protein>
<feature type="transmembrane region" description="Helical" evidence="7">
    <location>
        <begin position="796"/>
        <end position="815"/>
    </location>
</feature>
<sequence>MLRVVAAGVRARPLRLLLSAVAIALGVAFVSGSFILSGAVGAGLRDAVSVHLRGVDAVVSQTRGADLDDALLAKVRAVPGVAAAEGRVTVSAPIRDASGHATDAAATALPADAALRPFDLAGGRFPQQPGELAMEETTAQGFSLGQQVTLFDQQGKEHAYTLVGTFSRPTDAGIGADDLVLTPEGLRQVAPGAEFSEIVARAAQGVAPPRLVADLDRAVSGQGVSVVTGSQAAAGLLSTTAPDSAGLTKFFTAFAVLAMIVAAMVIANAFTILVAQRANELALLRCVGAGKRQVFGAVLTEAAVVGVLASVVGLFGGLGVAAALQAITGSPGAPVYVPLTARTAVLALVVGVLVTVLAAVPPARAATRVAPVAALRKPVEGRQARAGRPRAIVTAVLFVAGVGAAVAALAAETQDGAVLAVAAMVALLGALLAVGPLLAGPAVRVLGAVTAPVLGEPARLAALNADRNPRRTAATAAALTIGLAVVALVTTVTAGVEAGRDQGVEQQLRAEFTVTSAVNGQGLPAALPATLAAVPGVAATASVTEFTGDLGSLGAYGMTAVPGEALGSLLRPVVLSGALDRLRPGELAVSRQLSEETGLTAGAIVRTDSGSSLRVVAVYDSVDAPGADLGLAFVDIGELPKIAMPDTEHDGSVLVKLAPDADADQAAATLDRALEPTPLAKLNTVADLEDQLSAPLRSTLDLLWALTALAVLIAFAGIANTLSLSVLERTRESALLRALGLTRGGLRAALAAESVFVAVFGAGCGLLLGIGSAWLIAHVASTDAEPVLFTLPWARLAVLLAAAVLAAPIAAALPARRAARGPLIAGMAEQ</sequence>
<accession>A0A9Y2IPB2</accession>
<feature type="domain" description="ABC3 transporter permease C-terminal" evidence="8">
    <location>
        <begin position="253"/>
        <end position="369"/>
    </location>
</feature>
<feature type="transmembrane region" description="Helical" evidence="7">
    <location>
        <begin position="391"/>
        <end position="411"/>
    </location>
</feature>
<evidence type="ECO:0000256" key="3">
    <source>
        <dbReference type="ARBA" id="ARBA00022692"/>
    </source>
</evidence>
<feature type="transmembrane region" description="Helical" evidence="7">
    <location>
        <begin position="702"/>
        <end position="727"/>
    </location>
</feature>
<dbReference type="EMBL" id="CP127294">
    <property type="protein sequence ID" value="WIX83609.1"/>
    <property type="molecule type" value="Genomic_DNA"/>
</dbReference>
<evidence type="ECO:0000256" key="5">
    <source>
        <dbReference type="ARBA" id="ARBA00023136"/>
    </source>
</evidence>
<dbReference type="PANTHER" id="PTHR30572:SF4">
    <property type="entry name" value="ABC TRANSPORTER PERMEASE YTRF"/>
    <property type="match status" value="1"/>
</dbReference>
<dbReference type="Pfam" id="PF02687">
    <property type="entry name" value="FtsX"/>
    <property type="match status" value="2"/>
</dbReference>
<comment type="subcellular location">
    <subcellularLocation>
        <location evidence="1">Cell membrane</location>
        <topology evidence="1">Multi-pass membrane protein</topology>
    </subcellularLocation>
</comment>
<proteinExistence type="inferred from homology"/>
<feature type="domain" description="ABC3 transporter permease C-terminal" evidence="8">
    <location>
        <begin position="706"/>
        <end position="821"/>
    </location>
</feature>
<evidence type="ECO:0000256" key="4">
    <source>
        <dbReference type="ARBA" id="ARBA00022989"/>
    </source>
</evidence>
<comment type="similarity">
    <text evidence="6">Belongs to the ABC-4 integral membrane protein family.</text>
</comment>
<organism evidence="9 10">
    <name type="scientific">Amycolatopsis carbonis</name>
    <dbReference type="NCBI Taxonomy" id="715471"/>
    <lineage>
        <taxon>Bacteria</taxon>
        <taxon>Bacillati</taxon>
        <taxon>Actinomycetota</taxon>
        <taxon>Actinomycetes</taxon>
        <taxon>Pseudonocardiales</taxon>
        <taxon>Pseudonocardiaceae</taxon>
        <taxon>Amycolatopsis</taxon>
    </lineage>
</organism>
<keyword evidence="5 7" id="KW-0472">Membrane</keyword>